<comment type="caution">
    <text evidence="3">The sequence shown here is derived from an EMBL/GenBank/DDBJ whole genome shotgun (WGS) entry which is preliminary data.</text>
</comment>
<dbReference type="PANTHER" id="PTHR45566:SF2">
    <property type="entry name" value="NARL SUBFAMILY"/>
    <property type="match status" value="1"/>
</dbReference>
<dbReference type="EMBL" id="QFPP01000322">
    <property type="protein sequence ID" value="PZQ68430.1"/>
    <property type="molecule type" value="Genomic_DNA"/>
</dbReference>
<dbReference type="SUPFAM" id="SSF52172">
    <property type="entry name" value="CheY-like"/>
    <property type="match status" value="1"/>
</dbReference>
<protein>
    <recommendedName>
        <fullName evidence="2">Response regulatory domain-containing protein</fullName>
    </recommendedName>
</protein>
<dbReference type="InterPro" id="IPR051015">
    <property type="entry name" value="EvgA-like"/>
</dbReference>
<evidence type="ECO:0000313" key="3">
    <source>
        <dbReference type="EMBL" id="PZQ68430.1"/>
    </source>
</evidence>
<feature type="domain" description="Response regulatory" evidence="2">
    <location>
        <begin position="5"/>
        <end position="123"/>
    </location>
</feature>
<dbReference type="InterPro" id="IPR011006">
    <property type="entry name" value="CheY-like_superfamily"/>
</dbReference>
<evidence type="ECO:0000313" key="4">
    <source>
        <dbReference type="Proteomes" id="UP000249135"/>
    </source>
</evidence>
<dbReference type="PANTHER" id="PTHR45566">
    <property type="entry name" value="HTH-TYPE TRANSCRIPTIONAL REGULATOR YHJB-RELATED"/>
    <property type="match status" value="1"/>
</dbReference>
<dbReference type="GO" id="GO:0000160">
    <property type="term" value="P:phosphorelay signal transduction system"/>
    <property type="evidence" value="ECO:0007669"/>
    <property type="project" value="InterPro"/>
</dbReference>
<dbReference type="Proteomes" id="UP000249135">
    <property type="component" value="Unassembled WGS sequence"/>
</dbReference>
<dbReference type="PROSITE" id="PS50110">
    <property type="entry name" value="RESPONSE_REGULATORY"/>
    <property type="match status" value="1"/>
</dbReference>
<reference evidence="3 4" key="1">
    <citation type="submission" date="2017-08" db="EMBL/GenBank/DDBJ databases">
        <title>Infants hospitalized years apart are colonized by the same room-sourced microbial strains.</title>
        <authorList>
            <person name="Brooks B."/>
            <person name="Olm M.R."/>
            <person name="Firek B.A."/>
            <person name="Baker R."/>
            <person name="Thomas B.C."/>
            <person name="Morowitz M.J."/>
            <person name="Banfield J.F."/>
        </authorList>
    </citation>
    <scope>NUCLEOTIDE SEQUENCE [LARGE SCALE GENOMIC DNA]</scope>
    <source>
        <strain evidence="3">S2_005_003_R2_41</strain>
    </source>
</reference>
<keyword evidence="1" id="KW-0597">Phosphoprotein</keyword>
<accession>A0A2W5RZU5</accession>
<feature type="modified residue" description="4-aspartylphosphate" evidence="1">
    <location>
        <position position="58"/>
    </location>
</feature>
<dbReference type="InterPro" id="IPR058245">
    <property type="entry name" value="NreC/VraR/RcsB-like_REC"/>
</dbReference>
<name>A0A2W5RZU5_VARPD</name>
<organism evidence="3 4">
    <name type="scientific">Variovorax paradoxus</name>
    <dbReference type="NCBI Taxonomy" id="34073"/>
    <lineage>
        <taxon>Bacteria</taxon>
        <taxon>Pseudomonadati</taxon>
        <taxon>Pseudomonadota</taxon>
        <taxon>Betaproteobacteria</taxon>
        <taxon>Burkholderiales</taxon>
        <taxon>Comamonadaceae</taxon>
        <taxon>Variovorax</taxon>
    </lineage>
</organism>
<sequence>MAVVRAFIVDDNPTLRANLAGTLRTMARVEPVGEADSEAGGSAWLREHAGQWDLAIVDLFIGAGSGLRVLEACRVREPGQRVVVLSNHTTHQVRVRCRQLGADAVFDKATELDDLIDFCLRSREARQQAH</sequence>
<dbReference type="Gene3D" id="3.40.50.2300">
    <property type="match status" value="1"/>
</dbReference>
<evidence type="ECO:0000256" key="1">
    <source>
        <dbReference type="PROSITE-ProRule" id="PRU00169"/>
    </source>
</evidence>
<dbReference type="InterPro" id="IPR001789">
    <property type="entry name" value="Sig_transdc_resp-reg_receiver"/>
</dbReference>
<dbReference type="AlphaFoldDB" id="A0A2W5RZU5"/>
<evidence type="ECO:0000259" key="2">
    <source>
        <dbReference type="PROSITE" id="PS50110"/>
    </source>
</evidence>
<dbReference type="SMART" id="SM00448">
    <property type="entry name" value="REC"/>
    <property type="match status" value="1"/>
</dbReference>
<dbReference type="Pfam" id="PF00072">
    <property type="entry name" value="Response_reg"/>
    <property type="match status" value="1"/>
</dbReference>
<dbReference type="CDD" id="cd17535">
    <property type="entry name" value="REC_NarL-like"/>
    <property type="match status" value="1"/>
</dbReference>
<gene>
    <name evidence="3" type="ORF">DI563_20485</name>
</gene>
<proteinExistence type="predicted"/>